<dbReference type="InterPro" id="IPR020617">
    <property type="entry name" value="Thiolase_C"/>
</dbReference>
<dbReference type="InterPro" id="IPR020616">
    <property type="entry name" value="Thiolase_N"/>
</dbReference>
<evidence type="ECO:0000256" key="4">
    <source>
        <dbReference type="PIRSR" id="PIRSR000429-1"/>
    </source>
</evidence>
<sequence length="385" mass="39480">MGVPVIVEAVRTPIGKRNGLLAGLHAAELLGAAQLALLDRAGIDPALVEQLIGGCVTQAGEQSNNVTRTAWLHAGLPETAGATTIDAQCGSAQQATHLVAGLIAAGAIEAGVACGVEAMSRVPLGTNRAGASPRPSSWSIDLPNQYGAAERIAVRRGLTREDVDAFGAASQHKAAAAWAAGHFDREVVPVKAPVLSASGDPTGETRLVGRDQGLRDTTVEGLARLKPVVEDGIHTAGTSSQISDGAAAILVLDADRAAALGLRPRARIVAQALVGAEPYYHLDGPIRATERVLERAGMAVGDLDLFEVNEAFASVALSWQQVVEPDPARVNVNGGAIALGHPVGSTGARLLTTALHELERRDASTALVTMCAGGALATATIIERL</sequence>
<dbReference type="AlphaFoldDB" id="A0A428W4F5"/>
<comment type="similarity">
    <text evidence="1 5">Belongs to the thiolase-like superfamily. Thiolase family.</text>
</comment>
<dbReference type="PROSITE" id="PS00099">
    <property type="entry name" value="THIOLASE_3"/>
    <property type="match status" value="1"/>
</dbReference>
<protein>
    <submittedName>
        <fullName evidence="8">Steroid 3-ketoacyl-CoA thiolase</fullName>
    </submittedName>
</protein>
<dbReference type="Pfam" id="PF02803">
    <property type="entry name" value="Thiolase_C"/>
    <property type="match status" value="1"/>
</dbReference>
<evidence type="ECO:0000256" key="3">
    <source>
        <dbReference type="ARBA" id="ARBA00023315"/>
    </source>
</evidence>
<dbReference type="Proteomes" id="UP000286716">
    <property type="component" value="Unassembled WGS sequence"/>
</dbReference>
<dbReference type="InterPro" id="IPR002155">
    <property type="entry name" value="Thiolase"/>
</dbReference>
<dbReference type="SUPFAM" id="SSF53901">
    <property type="entry name" value="Thiolase-like"/>
    <property type="match status" value="2"/>
</dbReference>
<dbReference type="PANTHER" id="PTHR43365">
    <property type="entry name" value="BLR7806 PROTEIN"/>
    <property type="match status" value="1"/>
</dbReference>
<feature type="domain" description="Thiolase N-terminal" evidence="6">
    <location>
        <begin position="5"/>
        <end position="253"/>
    </location>
</feature>
<dbReference type="InterPro" id="IPR020613">
    <property type="entry name" value="Thiolase_CS"/>
</dbReference>
<dbReference type="PROSITE" id="PS00737">
    <property type="entry name" value="THIOLASE_2"/>
    <property type="match status" value="1"/>
</dbReference>
<keyword evidence="3 5" id="KW-0012">Acyltransferase</keyword>
<proteinExistence type="inferred from homology"/>
<dbReference type="EMBL" id="QHHU01000062">
    <property type="protein sequence ID" value="RSM38005.1"/>
    <property type="molecule type" value="Genomic_DNA"/>
</dbReference>
<dbReference type="NCBIfam" id="NF005889">
    <property type="entry name" value="PRK07850.1"/>
    <property type="match status" value="1"/>
</dbReference>
<comment type="caution">
    <text evidence="8">The sequence shown here is derived from an EMBL/GenBank/DDBJ whole genome shotgun (WGS) entry which is preliminary data.</text>
</comment>
<gene>
    <name evidence="8" type="ORF">DMA12_34455</name>
</gene>
<evidence type="ECO:0000313" key="8">
    <source>
        <dbReference type="EMBL" id="RSM38005.1"/>
    </source>
</evidence>
<evidence type="ECO:0000259" key="6">
    <source>
        <dbReference type="Pfam" id="PF00108"/>
    </source>
</evidence>
<dbReference type="RefSeq" id="WP_020645027.1">
    <property type="nucleotide sequence ID" value="NZ_QHHU01000062.1"/>
</dbReference>
<organism evidence="8 9">
    <name type="scientific">Amycolatopsis balhimycina DSM 5908</name>
    <dbReference type="NCBI Taxonomy" id="1081091"/>
    <lineage>
        <taxon>Bacteria</taxon>
        <taxon>Bacillati</taxon>
        <taxon>Actinomycetota</taxon>
        <taxon>Actinomycetes</taxon>
        <taxon>Pseudonocardiales</taxon>
        <taxon>Pseudonocardiaceae</taxon>
        <taxon>Amycolatopsis</taxon>
    </lineage>
</organism>
<feature type="active site" description="Proton acceptor" evidence="4">
    <location>
        <position position="341"/>
    </location>
</feature>
<evidence type="ECO:0000259" key="7">
    <source>
        <dbReference type="Pfam" id="PF02803"/>
    </source>
</evidence>
<dbReference type="GO" id="GO:0016747">
    <property type="term" value="F:acyltransferase activity, transferring groups other than amino-acyl groups"/>
    <property type="evidence" value="ECO:0007669"/>
    <property type="project" value="InterPro"/>
</dbReference>
<dbReference type="InterPro" id="IPR016039">
    <property type="entry name" value="Thiolase-like"/>
</dbReference>
<evidence type="ECO:0000256" key="2">
    <source>
        <dbReference type="ARBA" id="ARBA00022679"/>
    </source>
</evidence>
<keyword evidence="9" id="KW-1185">Reference proteome</keyword>
<dbReference type="Gene3D" id="3.40.47.10">
    <property type="match status" value="2"/>
</dbReference>
<evidence type="ECO:0000256" key="5">
    <source>
        <dbReference type="RuleBase" id="RU003557"/>
    </source>
</evidence>
<dbReference type="NCBIfam" id="TIGR01930">
    <property type="entry name" value="AcCoA-C-Actrans"/>
    <property type="match status" value="1"/>
</dbReference>
<dbReference type="InterPro" id="IPR020610">
    <property type="entry name" value="Thiolase_AS"/>
</dbReference>
<feature type="active site" description="Acyl-thioester intermediate" evidence="4">
    <location>
        <position position="89"/>
    </location>
</feature>
<dbReference type="CDD" id="cd00751">
    <property type="entry name" value="thiolase"/>
    <property type="match status" value="1"/>
</dbReference>
<dbReference type="PANTHER" id="PTHR43365:SF1">
    <property type="entry name" value="ACETYL-COA C-ACYLTRANSFERASE"/>
    <property type="match status" value="1"/>
</dbReference>
<dbReference type="Pfam" id="PF00108">
    <property type="entry name" value="Thiolase_N"/>
    <property type="match status" value="1"/>
</dbReference>
<evidence type="ECO:0000313" key="9">
    <source>
        <dbReference type="Proteomes" id="UP000286716"/>
    </source>
</evidence>
<dbReference type="PIRSF" id="PIRSF000429">
    <property type="entry name" value="Ac-CoA_Ac_transf"/>
    <property type="match status" value="1"/>
</dbReference>
<accession>A0A428W4F5</accession>
<dbReference type="OrthoDB" id="9764638at2"/>
<feature type="active site" description="Proton acceptor" evidence="4">
    <location>
        <position position="371"/>
    </location>
</feature>
<name>A0A428W4F5_AMYBA</name>
<keyword evidence="2 5" id="KW-0808">Transferase</keyword>
<reference evidence="8 9" key="1">
    <citation type="submission" date="2018-05" db="EMBL/GenBank/DDBJ databases">
        <title>Evolution of GPA BGCs.</title>
        <authorList>
            <person name="Waglechner N."/>
            <person name="Wright G.D."/>
        </authorList>
    </citation>
    <scope>NUCLEOTIDE SEQUENCE [LARGE SCALE GENOMIC DNA]</scope>
    <source>
        <strain evidence="8 9">DSM 5908</strain>
    </source>
</reference>
<feature type="domain" description="Thiolase C-terminal" evidence="7">
    <location>
        <begin position="263"/>
        <end position="384"/>
    </location>
</feature>
<evidence type="ECO:0000256" key="1">
    <source>
        <dbReference type="ARBA" id="ARBA00010982"/>
    </source>
</evidence>